<keyword evidence="6" id="KW-0325">Glycoprotein</keyword>
<dbReference type="CDD" id="cd13850">
    <property type="entry name" value="CuRO_1_Abr2_like"/>
    <property type="match status" value="1"/>
</dbReference>
<dbReference type="PROSITE" id="PS00080">
    <property type="entry name" value="MULTICOPPER_OXIDASE2"/>
    <property type="match status" value="1"/>
</dbReference>
<dbReference type="InterPro" id="IPR008972">
    <property type="entry name" value="Cupredoxin"/>
</dbReference>
<dbReference type="GO" id="GO:0052716">
    <property type="term" value="F:hydroquinone:oxygen oxidoreductase activity"/>
    <property type="evidence" value="ECO:0007669"/>
    <property type="project" value="UniProtKB-ARBA"/>
</dbReference>
<dbReference type="GO" id="GO:0042440">
    <property type="term" value="P:pigment metabolic process"/>
    <property type="evidence" value="ECO:0007669"/>
    <property type="project" value="UniProtKB-ARBA"/>
</dbReference>
<evidence type="ECO:0000256" key="5">
    <source>
        <dbReference type="ARBA" id="ARBA00023008"/>
    </source>
</evidence>
<dbReference type="InterPro" id="IPR011707">
    <property type="entry name" value="Cu-oxidase-like_N"/>
</dbReference>
<dbReference type="PROSITE" id="PS00079">
    <property type="entry name" value="MULTICOPPER_OXIDASE1"/>
    <property type="match status" value="1"/>
</dbReference>
<keyword evidence="3 7" id="KW-0732">Signal</keyword>
<organism evidence="11 12">
    <name type="scientific">Penicillium egyptiacum</name>
    <dbReference type="NCBI Taxonomy" id="1303716"/>
    <lineage>
        <taxon>Eukaryota</taxon>
        <taxon>Fungi</taxon>
        <taxon>Dikarya</taxon>
        <taxon>Ascomycota</taxon>
        <taxon>Pezizomycotina</taxon>
        <taxon>Eurotiomycetes</taxon>
        <taxon>Eurotiomycetidae</taxon>
        <taxon>Eurotiales</taxon>
        <taxon>Aspergillaceae</taxon>
        <taxon>Penicillium</taxon>
    </lineage>
</organism>
<evidence type="ECO:0008006" key="13">
    <source>
        <dbReference type="Google" id="ProtNLM"/>
    </source>
</evidence>
<reference evidence="11" key="1">
    <citation type="submission" date="2021-07" db="EMBL/GenBank/DDBJ databases">
        <authorList>
            <person name="Branca A.L. A."/>
        </authorList>
    </citation>
    <scope>NUCLEOTIDE SEQUENCE</scope>
</reference>
<sequence>MAISIALLRCFFILTCLQLVKAVADCSHVALFPQRPPVKFDIILTEGDISPDGHSRKGILTNGQFPGPLLELCQGEDVEVFVLNLLPYSITIHFHGKAHNSLLHTPWSDGVPGLSQRGIEQGTSFIYKWKATEYGSYFYHAHQRGHIEDGLYGPIYVHPDDSVERPFALITSHGDQQKLMRNAEDNSLSIILSDWRHMTSEQVWEAEKATGLDAYCTNSLLINGKGSVSCLSPDTIDAFTSDSQNQVLAESHLTDIGCIPPTIMAAQGPYPHDFSNIPDGLFSGCTPTNGLGGKEKILVYPRAGYVSWNIISAAGVAALSFSADEHPMYVYAVDGRYIEPVLVHAVNLAPGRRLSVLVKLDKPPGHYTIRTVVNGFNQILDTTAVMSYVDTVDDIGKETSTGYIDIAGKNTTADVTFFDEKLSVPFPVELPAQAADQTFVLNINRFGNTSYTWSLGNTSFPLALEEAAPLLFFPDSDVAHSGRTIQTKNGSWVDLIFHVTTPIQPEHPIHKHSNKFFLIGYGQGLWNYSSVSEAIRYIPQSFNFNRPPILDTISTLPAATEPTWMAIRYQVNNPGAFLIHCHIQVHTSGGMALAILDGIDTWPEIPAEYRLS</sequence>
<evidence type="ECO:0000256" key="6">
    <source>
        <dbReference type="ARBA" id="ARBA00023180"/>
    </source>
</evidence>
<evidence type="ECO:0000256" key="3">
    <source>
        <dbReference type="ARBA" id="ARBA00022729"/>
    </source>
</evidence>
<dbReference type="InterPro" id="IPR045087">
    <property type="entry name" value="Cu-oxidase_fam"/>
</dbReference>
<keyword evidence="12" id="KW-1185">Reference proteome</keyword>
<dbReference type="PANTHER" id="PTHR11709:SF488">
    <property type="entry name" value="LACCASE-RELATED"/>
    <property type="match status" value="1"/>
</dbReference>
<feature type="domain" description="Plastocyanin-like" evidence="8">
    <location>
        <begin position="189"/>
        <end position="386"/>
    </location>
</feature>
<dbReference type="PANTHER" id="PTHR11709">
    <property type="entry name" value="MULTI-COPPER OXIDASE"/>
    <property type="match status" value="1"/>
</dbReference>
<evidence type="ECO:0000256" key="4">
    <source>
        <dbReference type="ARBA" id="ARBA00023002"/>
    </source>
</evidence>
<name>A0A9W4KKR0_9EURO</name>
<dbReference type="Pfam" id="PF07732">
    <property type="entry name" value="Cu-oxidase_3"/>
    <property type="match status" value="1"/>
</dbReference>
<dbReference type="CDD" id="cd13876">
    <property type="entry name" value="CuRO_2_Abr2_like"/>
    <property type="match status" value="1"/>
</dbReference>
<dbReference type="InterPro" id="IPR002355">
    <property type="entry name" value="Cu_oxidase_Cu_BS"/>
</dbReference>
<evidence type="ECO:0000259" key="10">
    <source>
        <dbReference type="Pfam" id="PF07732"/>
    </source>
</evidence>
<evidence type="ECO:0000313" key="12">
    <source>
        <dbReference type="Proteomes" id="UP001154252"/>
    </source>
</evidence>
<dbReference type="InterPro" id="IPR033138">
    <property type="entry name" value="Cu_oxidase_CS"/>
</dbReference>
<keyword evidence="5" id="KW-0186">Copper</keyword>
<evidence type="ECO:0000259" key="9">
    <source>
        <dbReference type="Pfam" id="PF07731"/>
    </source>
</evidence>
<dbReference type="InterPro" id="IPR001117">
    <property type="entry name" value="Cu-oxidase_2nd"/>
</dbReference>
<dbReference type="Gene3D" id="2.60.40.420">
    <property type="entry name" value="Cupredoxins - blue copper proteins"/>
    <property type="match status" value="3"/>
</dbReference>
<dbReference type="AlphaFoldDB" id="A0A9W4KKR0"/>
<dbReference type="Pfam" id="PF07731">
    <property type="entry name" value="Cu-oxidase_2"/>
    <property type="match status" value="1"/>
</dbReference>
<dbReference type="GO" id="GO:0005507">
    <property type="term" value="F:copper ion binding"/>
    <property type="evidence" value="ECO:0007669"/>
    <property type="project" value="InterPro"/>
</dbReference>
<protein>
    <recommendedName>
        <fullName evidence="13">Laccase</fullName>
    </recommendedName>
</protein>
<dbReference type="SUPFAM" id="SSF49503">
    <property type="entry name" value="Cupredoxins"/>
    <property type="match status" value="3"/>
</dbReference>
<evidence type="ECO:0000256" key="1">
    <source>
        <dbReference type="ARBA" id="ARBA00010609"/>
    </source>
</evidence>
<evidence type="ECO:0000256" key="2">
    <source>
        <dbReference type="ARBA" id="ARBA00022723"/>
    </source>
</evidence>
<evidence type="ECO:0000313" key="11">
    <source>
        <dbReference type="EMBL" id="CAG8909252.1"/>
    </source>
</evidence>
<dbReference type="OrthoDB" id="2121828at2759"/>
<feature type="domain" description="Plastocyanin-like" evidence="10">
    <location>
        <begin position="45"/>
        <end position="160"/>
    </location>
</feature>
<feature type="chain" id="PRO_5040961735" description="Laccase" evidence="7">
    <location>
        <begin position="23"/>
        <end position="612"/>
    </location>
</feature>
<evidence type="ECO:0000256" key="7">
    <source>
        <dbReference type="SAM" id="SignalP"/>
    </source>
</evidence>
<dbReference type="CDD" id="cd13898">
    <property type="entry name" value="CuRO_3_Abr2_like"/>
    <property type="match status" value="1"/>
</dbReference>
<evidence type="ECO:0000259" key="8">
    <source>
        <dbReference type="Pfam" id="PF00394"/>
    </source>
</evidence>
<dbReference type="FunFam" id="2.60.40.420:FF:000036">
    <property type="entry name" value="L-ascorbate oxidase"/>
    <property type="match status" value="1"/>
</dbReference>
<dbReference type="Proteomes" id="UP001154252">
    <property type="component" value="Unassembled WGS sequence"/>
</dbReference>
<proteinExistence type="inferred from homology"/>
<feature type="domain" description="Plastocyanin-like" evidence="9">
    <location>
        <begin position="478"/>
        <end position="596"/>
    </location>
</feature>
<comment type="similarity">
    <text evidence="1">Belongs to the multicopper oxidase family.</text>
</comment>
<feature type="signal peptide" evidence="7">
    <location>
        <begin position="1"/>
        <end position="22"/>
    </location>
</feature>
<dbReference type="InterPro" id="IPR011706">
    <property type="entry name" value="Cu-oxidase_C"/>
</dbReference>
<comment type="caution">
    <text evidence="11">The sequence shown here is derived from an EMBL/GenBank/DDBJ whole genome shotgun (WGS) entry which is preliminary data.</text>
</comment>
<dbReference type="EMBL" id="CAJVRC010000898">
    <property type="protein sequence ID" value="CAG8909252.1"/>
    <property type="molecule type" value="Genomic_DNA"/>
</dbReference>
<gene>
    <name evidence="11" type="ORF">PEGY_LOCUS10042</name>
</gene>
<keyword evidence="2" id="KW-0479">Metal-binding</keyword>
<accession>A0A9W4KKR0</accession>
<dbReference type="Pfam" id="PF00394">
    <property type="entry name" value="Cu-oxidase"/>
    <property type="match status" value="1"/>
</dbReference>
<keyword evidence="4" id="KW-0560">Oxidoreductase</keyword>